<keyword evidence="1" id="KW-0540">Nuclease</keyword>
<reference evidence="2" key="1">
    <citation type="submission" date="2017-10" db="EMBL/GenBank/DDBJ databases">
        <title>Complete genome sequence of lytic bacteriophage ZG49.</title>
        <authorList>
            <person name="Sun Y."/>
            <person name="Guo Z."/>
            <person name="Hao Y."/>
            <person name="Shi H."/>
            <person name="Li J."/>
        </authorList>
    </citation>
    <scope>NUCLEOTIDE SEQUENCE [LARGE SCALE GENOMIC DNA]</scope>
</reference>
<accession>A0A286SG62</accession>
<protein>
    <submittedName>
        <fullName evidence="1">Endonuclease</fullName>
    </submittedName>
</protein>
<dbReference type="GO" id="GO:0008833">
    <property type="term" value="F:deoxyribonuclease IV (phage-T4-induced) activity"/>
    <property type="evidence" value="ECO:0007669"/>
    <property type="project" value="InterPro"/>
</dbReference>
<dbReference type="GO" id="GO:0016032">
    <property type="term" value="P:viral process"/>
    <property type="evidence" value="ECO:0007669"/>
    <property type="project" value="InterPro"/>
</dbReference>
<proteinExistence type="predicted"/>
<keyword evidence="2" id="KW-1185">Reference proteome</keyword>
<dbReference type="Proteomes" id="UP000223018">
    <property type="component" value="Segment"/>
</dbReference>
<keyword evidence="1" id="KW-0255">Endonuclease</keyword>
<dbReference type="GeneID" id="54977376"/>
<dbReference type="Pfam" id="PF05367">
    <property type="entry name" value="Phage_endo_I"/>
    <property type="match status" value="1"/>
</dbReference>
<dbReference type="CDD" id="cd22324">
    <property type="entry name" value="Endonuclease_I"/>
    <property type="match status" value="1"/>
</dbReference>
<dbReference type="EMBL" id="KX669227">
    <property type="protein sequence ID" value="ATB23421.1"/>
    <property type="molecule type" value="Genomic_DNA"/>
</dbReference>
<dbReference type="GO" id="GO:0015074">
    <property type="term" value="P:DNA integration"/>
    <property type="evidence" value="ECO:0007669"/>
    <property type="project" value="InterPro"/>
</dbReference>
<evidence type="ECO:0000313" key="2">
    <source>
        <dbReference type="Proteomes" id="UP000223018"/>
    </source>
</evidence>
<dbReference type="RefSeq" id="YP_009787271.1">
    <property type="nucleotide sequence ID" value="NC_047777.1"/>
</dbReference>
<dbReference type="InterPro" id="IPR008029">
    <property type="entry name" value="Phage_T7_Gp3_endoDNaseI"/>
</dbReference>
<name>A0A286SG62_9CAUD</name>
<dbReference type="SUPFAM" id="SSF52980">
    <property type="entry name" value="Restriction endonuclease-like"/>
    <property type="match status" value="1"/>
</dbReference>
<keyword evidence="1" id="KW-0378">Hydrolase</keyword>
<organism evidence="1 2">
    <name type="scientific">Escherichia phage ZG49</name>
    <dbReference type="NCBI Taxonomy" id="1897641"/>
    <lineage>
        <taxon>Viruses</taxon>
        <taxon>Duplodnaviria</taxon>
        <taxon>Heunggongvirae</taxon>
        <taxon>Uroviricota</taxon>
        <taxon>Caudoviricetes</taxon>
        <taxon>Autographivirales</taxon>
        <taxon>Autotranscriptaviridae</taxon>
        <taxon>Studiervirinae</taxon>
        <taxon>Kayfunavirus</taxon>
        <taxon>Kayfunavirus ZG49</taxon>
    </lineage>
</organism>
<dbReference type="Gene3D" id="3.40.91.30">
    <property type="match status" value="1"/>
</dbReference>
<dbReference type="InterPro" id="IPR011335">
    <property type="entry name" value="Restrct_endonuc-II-like"/>
</dbReference>
<evidence type="ECO:0000313" key="1">
    <source>
        <dbReference type="EMBL" id="ATB23421.1"/>
    </source>
</evidence>
<dbReference type="KEGG" id="vg:54977376"/>
<sequence length="168" mass="19162">MKLKEKLEAYSEVSPGGCSMSRGHQVGAYRSGLEAKNQEWLEKNGVKAEYEAYKIGYVVPSSDHFYTPDFILPNGIIVETKGLFDSDDRKKHLLVREQHPELDIRFVFSSSRSKLYKGSPTTYGAWCEKNGFKFADKFIPVEWLREVTVRLPSGILIPKKKGVKDIRT</sequence>